<dbReference type="InterPro" id="IPR012910">
    <property type="entry name" value="Plug_dom"/>
</dbReference>
<dbReference type="PANTHER" id="PTHR30069:SF36">
    <property type="entry name" value="BLL6948 PROTEIN"/>
    <property type="match status" value="1"/>
</dbReference>
<feature type="domain" description="TonB-dependent receptor plug" evidence="11">
    <location>
        <begin position="48"/>
        <end position="155"/>
    </location>
</feature>
<evidence type="ECO:0000259" key="11">
    <source>
        <dbReference type="Pfam" id="PF07715"/>
    </source>
</evidence>
<evidence type="ECO:0000256" key="7">
    <source>
        <dbReference type="ARBA" id="ARBA00023237"/>
    </source>
</evidence>
<evidence type="ECO:0000313" key="13">
    <source>
        <dbReference type="Proteomes" id="UP001529369"/>
    </source>
</evidence>
<comment type="subcellular location">
    <subcellularLocation>
        <location evidence="1">Cell outer membrane</location>
        <topology evidence="1">Multi-pass membrane protein</topology>
    </subcellularLocation>
</comment>
<dbReference type="PANTHER" id="PTHR30069">
    <property type="entry name" value="TONB-DEPENDENT OUTER MEMBRANE RECEPTOR"/>
    <property type="match status" value="1"/>
</dbReference>
<evidence type="ECO:0000256" key="6">
    <source>
        <dbReference type="ARBA" id="ARBA00023136"/>
    </source>
</evidence>
<keyword evidence="3" id="KW-1134">Transmembrane beta strand</keyword>
<dbReference type="InterPro" id="IPR037066">
    <property type="entry name" value="Plug_dom_sf"/>
</dbReference>
<feature type="domain" description="TonB-dependent receptor-like beta-barrel" evidence="10">
    <location>
        <begin position="218"/>
        <end position="639"/>
    </location>
</feature>
<comment type="similarity">
    <text evidence="8">Belongs to the TonB-dependent receptor family.</text>
</comment>
<evidence type="ECO:0000256" key="8">
    <source>
        <dbReference type="RuleBase" id="RU003357"/>
    </source>
</evidence>
<keyword evidence="4" id="KW-0812">Transmembrane</keyword>
<feature type="signal peptide" evidence="9">
    <location>
        <begin position="1"/>
        <end position="26"/>
    </location>
</feature>
<feature type="chain" id="PRO_5046902833" evidence="9">
    <location>
        <begin position="27"/>
        <end position="684"/>
    </location>
</feature>
<evidence type="ECO:0000313" key="12">
    <source>
        <dbReference type="EMBL" id="MDN3565800.1"/>
    </source>
</evidence>
<evidence type="ECO:0000259" key="10">
    <source>
        <dbReference type="Pfam" id="PF00593"/>
    </source>
</evidence>
<comment type="caution">
    <text evidence="12">The sequence shown here is derived from an EMBL/GenBank/DDBJ whole genome shotgun (WGS) entry which is preliminary data.</text>
</comment>
<dbReference type="EMBL" id="JAUFPN010000153">
    <property type="protein sequence ID" value="MDN3565800.1"/>
    <property type="molecule type" value="Genomic_DNA"/>
</dbReference>
<dbReference type="RefSeq" id="WP_290317666.1">
    <property type="nucleotide sequence ID" value="NZ_JAUFPN010000153.1"/>
</dbReference>
<proteinExistence type="inferred from homology"/>
<protein>
    <submittedName>
        <fullName evidence="12">TonB-dependent receptor</fullName>
    </submittedName>
</protein>
<evidence type="ECO:0000256" key="4">
    <source>
        <dbReference type="ARBA" id="ARBA00022692"/>
    </source>
</evidence>
<dbReference type="Pfam" id="PF00593">
    <property type="entry name" value="TonB_dep_Rec_b-barrel"/>
    <property type="match status" value="1"/>
</dbReference>
<evidence type="ECO:0000256" key="9">
    <source>
        <dbReference type="SAM" id="SignalP"/>
    </source>
</evidence>
<evidence type="ECO:0000256" key="1">
    <source>
        <dbReference type="ARBA" id="ARBA00004571"/>
    </source>
</evidence>
<keyword evidence="5 8" id="KW-0798">TonB box</keyword>
<dbReference type="SUPFAM" id="SSF56935">
    <property type="entry name" value="Porins"/>
    <property type="match status" value="1"/>
</dbReference>
<gene>
    <name evidence="12" type="ORF">QWZ14_15635</name>
</gene>
<keyword evidence="7" id="KW-0998">Cell outer membrane</keyword>
<evidence type="ECO:0000256" key="2">
    <source>
        <dbReference type="ARBA" id="ARBA00022448"/>
    </source>
</evidence>
<reference evidence="13" key="1">
    <citation type="journal article" date="2019" name="Int. J. Syst. Evol. Microbiol.">
        <title>The Global Catalogue of Microorganisms (GCM) 10K type strain sequencing project: providing services to taxonomists for standard genome sequencing and annotation.</title>
        <authorList>
            <consortium name="The Broad Institute Genomics Platform"/>
            <consortium name="The Broad Institute Genome Sequencing Center for Infectious Disease"/>
            <person name="Wu L."/>
            <person name="Ma J."/>
        </authorList>
    </citation>
    <scope>NUCLEOTIDE SEQUENCE [LARGE SCALE GENOMIC DNA]</scope>
    <source>
        <strain evidence="13">CECT 7131</strain>
    </source>
</reference>
<keyword evidence="6 8" id="KW-0472">Membrane</keyword>
<sequence length="684" mass="73450">MAGRPWIGAGVLAAGVMAAASGLAVAQTQEGSLPALVVTAPVVPSATASEVRVNAGDIAARPLGRIGEALEAAPGLIVTQHSGEGKANQYFLRGFNLDHGTDIAISVDGMPVNMRTHAHGQGYADLNFLIPELLGGLQVRKGPYFADDGDFATAGSLRLELANQLDRPLLQATAGSFGYWRGVVAGSRPLGNGVLLAAGEVATYDGPWRRPDQLRRLTGMLRYTEGTADDGFSLTAMGYANRWHATDQLPARAVSAGLVDRFGTLDPTDGGRAERYSLSGRWARSGEHGTTRVGAYAIRSTLDLGSNFTYFLDDPENGDQFNQRDRRWILGGELSHTVPWTLAGRAAVTRVGLQLRHDDSRLALVRTVARTPLATVRSDAVQQDSLGVFTDTTWQLADRLRLTGGLRTDWVGGRVRSDTALNSGAAGEWIASPKAGLVLGPWSATEFFVNAGSGFHSNDLRGATIRVDPTDRLTPLSRVPLLVRARGAEIGLATRVVPGLESRLAAFVLTLGSEILFLGDAGTTEPSRASRRIGLEWTNRYQARPWLAFDLDVAATRARFTEDDPAGRYIPGAPNLVLAAGMTVDEGIGWFGTTRLRYFGARPLTEDNSQQSRATALVNARLGYRFENGLRMQLDAFNLFDSKASQIDYFYASRLPGEPGGGVEDRHFHPAEPLALRFTVAASL</sequence>
<organism evidence="12 13">
    <name type="scientific">Paeniroseomonas aquatica</name>
    <dbReference type="NCBI Taxonomy" id="373043"/>
    <lineage>
        <taxon>Bacteria</taxon>
        <taxon>Pseudomonadati</taxon>
        <taxon>Pseudomonadota</taxon>
        <taxon>Alphaproteobacteria</taxon>
        <taxon>Acetobacterales</taxon>
        <taxon>Acetobacteraceae</taxon>
        <taxon>Paeniroseomonas</taxon>
    </lineage>
</organism>
<keyword evidence="9" id="KW-0732">Signal</keyword>
<dbReference type="InterPro" id="IPR039426">
    <property type="entry name" value="TonB-dep_rcpt-like"/>
</dbReference>
<dbReference type="Pfam" id="PF07715">
    <property type="entry name" value="Plug"/>
    <property type="match status" value="1"/>
</dbReference>
<evidence type="ECO:0000256" key="5">
    <source>
        <dbReference type="ARBA" id="ARBA00023077"/>
    </source>
</evidence>
<dbReference type="InterPro" id="IPR000531">
    <property type="entry name" value="Beta-barrel_TonB"/>
</dbReference>
<keyword evidence="2" id="KW-0813">Transport</keyword>
<dbReference type="InterPro" id="IPR036942">
    <property type="entry name" value="Beta-barrel_TonB_sf"/>
</dbReference>
<accession>A0ABT8A7W8</accession>
<dbReference type="Gene3D" id="2.40.170.20">
    <property type="entry name" value="TonB-dependent receptor, beta-barrel domain"/>
    <property type="match status" value="1"/>
</dbReference>
<evidence type="ECO:0000256" key="3">
    <source>
        <dbReference type="ARBA" id="ARBA00022452"/>
    </source>
</evidence>
<dbReference type="Gene3D" id="2.170.130.10">
    <property type="entry name" value="TonB-dependent receptor, plug domain"/>
    <property type="match status" value="1"/>
</dbReference>
<keyword evidence="13" id="KW-1185">Reference proteome</keyword>
<dbReference type="Proteomes" id="UP001529369">
    <property type="component" value="Unassembled WGS sequence"/>
</dbReference>
<name>A0ABT8A7W8_9PROT</name>
<keyword evidence="12" id="KW-0675">Receptor</keyword>